<dbReference type="InterPro" id="IPR012677">
    <property type="entry name" value="Nucleotide-bd_a/b_plait_sf"/>
</dbReference>
<dbReference type="PANTHER" id="PTHR14089">
    <property type="entry name" value="PRE-MRNA-SPLICING FACTOR RBM22"/>
    <property type="match status" value="1"/>
</dbReference>
<dbReference type="InterPro" id="IPR039171">
    <property type="entry name" value="Cwc2/Slt11"/>
</dbReference>
<dbReference type="Pfam" id="PF00076">
    <property type="entry name" value="RRM_1"/>
    <property type="match status" value="2"/>
</dbReference>
<protein>
    <recommendedName>
        <fullName evidence="3">RRM domain-containing protein</fullName>
    </recommendedName>
</protein>
<name>A0A177ECU6_9MICR</name>
<feature type="domain" description="RRM" evidence="3">
    <location>
        <begin position="113"/>
        <end position="184"/>
    </location>
</feature>
<evidence type="ECO:0000259" key="3">
    <source>
        <dbReference type="PROSITE" id="PS50102"/>
    </source>
</evidence>
<dbReference type="PROSITE" id="PS50102">
    <property type="entry name" value="RRM"/>
    <property type="match status" value="2"/>
</dbReference>
<dbReference type="InterPro" id="IPR000504">
    <property type="entry name" value="RRM_dom"/>
</dbReference>
<dbReference type="GO" id="GO:0003729">
    <property type="term" value="F:mRNA binding"/>
    <property type="evidence" value="ECO:0007669"/>
    <property type="project" value="TreeGrafter"/>
</dbReference>
<dbReference type="GO" id="GO:0000398">
    <property type="term" value="P:mRNA splicing, via spliceosome"/>
    <property type="evidence" value="ECO:0007669"/>
    <property type="project" value="TreeGrafter"/>
</dbReference>
<proteinExistence type="predicted"/>
<dbReference type="GeneID" id="93647240"/>
<dbReference type="RefSeq" id="XP_067544405.1">
    <property type="nucleotide sequence ID" value="XM_067688308.1"/>
</dbReference>
<evidence type="ECO:0000256" key="2">
    <source>
        <dbReference type="PROSITE-ProRule" id="PRU00176"/>
    </source>
</evidence>
<comment type="caution">
    <text evidence="4">The sequence shown here is derived from an EMBL/GenBank/DDBJ whole genome shotgun (WGS) entry which is preliminary data.</text>
</comment>
<organism evidence="4 5">
    <name type="scientific">Nematocida displodere</name>
    <dbReference type="NCBI Taxonomy" id="1805483"/>
    <lineage>
        <taxon>Eukaryota</taxon>
        <taxon>Fungi</taxon>
        <taxon>Fungi incertae sedis</taxon>
        <taxon>Microsporidia</taxon>
        <taxon>Nematocida</taxon>
    </lineage>
</organism>
<dbReference type="SMART" id="SM00360">
    <property type="entry name" value="RRM"/>
    <property type="match status" value="2"/>
</dbReference>
<dbReference type="Proteomes" id="UP000185944">
    <property type="component" value="Unassembled WGS sequence"/>
</dbReference>
<keyword evidence="1 2" id="KW-0694">RNA-binding</keyword>
<dbReference type="OrthoDB" id="6407164at2759"/>
<accession>A0A177ECU6</accession>
<dbReference type="PANTHER" id="PTHR14089:SF8">
    <property type="entry name" value="RNA-BINDING PROTEIN MRN1"/>
    <property type="match status" value="1"/>
</dbReference>
<evidence type="ECO:0000313" key="4">
    <source>
        <dbReference type="EMBL" id="OAG29757.1"/>
    </source>
</evidence>
<dbReference type="AlphaFoldDB" id="A0A177ECU6"/>
<evidence type="ECO:0000313" key="5">
    <source>
        <dbReference type="Proteomes" id="UP000185944"/>
    </source>
</evidence>
<dbReference type="VEuPathDB" id="MicrosporidiaDB:NEDG_00890"/>
<dbReference type="Gene3D" id="3.30.70.330">
    <property type="match status" value="2"/>
</dbReference>
<keyword evidence="5" id="KW-1185">Reference proteome</keyword>
<reference evidence="4 5" key="1">
    <citation type="submission" date="2016-02" db="EMBL/GenBank/DDBJ databases">
        <title>Discovery of a natural microsporidian pathogen with a broad tissue tropism in Caenorhabditis elegans.</title>
        <authorList>
            <person name="Luallen R.J."/>
            <person name="Reinke A.W."/>
            <person name="Tong L."/>
            <person name="Botts M.R."/>
            <person name="Felix M.-A."/>
            <person name="Troemel E.R."/>
        </authorList>
    </citation>
    <scope>NUCLEOTIDE SEQUENCE [LARGE SCALE GENOMIC DNA]</scope>
    <source>
        <strain evidence="4 5">JUm2807</strain>
    </source>
</reference>
<evidence type="ECO:0000256" key="1">
    <source>
        <dbReference type="ARBA" id="ARBA00022884"/>
    </source>
</evidence>
<dbReference type="STRING" id="1805483.A0A177ECU6"/>
<dbReference type="EMBL" id="LTDL01000040">
    <property type="protein sequence ID" value="OAG29757.1"/>
    <property type="molecule type" value="Genomic_DNA"/>
</dbReference>
<dbReference type="SUPFAM" id="SSF54928">
    <property type="entry name" value="RNA-binding domain, RBD"/>
    <property type="match status" value="3"/>
</dbReference>
<dbReference type="GO" id="GO:0010494">
    <property type="term" value="C:cytoplasmic stress granule"/>
    <property type="evidence" value="ECO:0007669"/>
    <property type="project" value="TreeGrafter"/>
</dbReference>
<dbReference type="InterPro" id="IPR035979">
    <property type="entry name" value="RBD_domain_sf"/>
</dbReference>
<dbReference type="CDD" id="cd12261">
    <property type="entry name" value="RRM1_3_MRN1"/>
    <property type="match status" value="1"/>
</dbReference>
<feature type="domain" description="RRM" evidence="3">
    <location>
        <begin position="200"/>
        <end position="273"/>
    </location>
</feature>
<sequence length="381" mass="42215">MSKRKQTKDEDRPKQLEKTQKYLSLAFQNVPEGVSLPDILQQIRGVDVCSAERHGQVVVVSFFSYFDAFKAYKATREGVSVAKHTFTPELIKTSINDEEREKLYLSNGAGGTRNVMLGNLEDYMTADFLKEEAEKYGSIETFKHFKERRLAYVEFFSYISAIKFVSTIREDSLFQSVKASFGKDKCGPPEGEESSLHNSRTVYLGNLTTDTTASDIFTVLQGGKIFSVKMIKEKKCAFVSFFDYVAAAAFIEYANTFPIMLQGMHLKVGPGKIQPLPASAPVLAWTGATRLLSIGLDRSVSEGQLLDELEKHGEIEKTVYTKDESSVIVGYTTVIDAYSAHMAFATDPLLSGCLNGYAEDPCASTTTLSLIMQVQKRTGSG</sequence>
<gene>
    <name evidence="4" type="ORF">NEDG_00890</name>
</gene>